<protein>
    <submittedName>
        <fullName evidence="1">Uncharacterized protein</fullName>
    </submittedName>
</protein>
<name>A0ABR7E1R6_9BACT</name>
<keyword evidence="2" id="KW-1185">Reference proteome</keyword>
<dbReference type="EMBL" id="JACOOI010000008">
    <property type="protein sequence ID" value="MBC5643084.1"/>
    <property type="molecule type" value="Genomic_DNA"/>
</dbReference>
<evidence type="ECO:0000313" key="1">
    <source>
        <dbReference type="EMBL" id="MBC5643084.1"/>
    </source>
</evidence>
<comment type="caution">
    <text evidence="1">The sequence shown here is derived from an EMBL/GenBank/DDBJ whole genome shotgun (WGS) entry which is preliminary data.</text>
</comment>
<dbReference type="Proteomes" id="UP000644010">
    <property type="component" value="Unassembled WGS sequence"/>
</dbReference>
<organism evidence="1 2">
    <name type="scientific">Parabacteroides segnis</name>
    <dbReference type="NCBI Taxonomy" id="2763058"/>
    <lineage>
        <taxon>Bacteria</taxon>
        <taxon>Pseudomonadati</taxon>
        <taxon>Bacteroidota</taxon>
        <taxon>Bacteroidia</taxon>
        <taxon>Bacteroidales</taxon>
        <taxon>Tannerellaceae</taxon>
        <taxon>Parabacteroides</taxon>
    </lineage>
</organism>
<gene>
    <name evidence="1" type="ORF">H8S77_09330</name>
</gene>
<proteinExistence type="predicted"/>
<evidence type="ECO:0000313" key="2">
    <source>
        <dbReference type="Proteomes" id="UP000644010"/>
    </source>
</evidence>
<reference evidence="1 2" key="1">
    <citation type="submission" date="2020-08" db="EMBL/GenBank/DDBJ databases">
        <title>Genome public.</title>
        <authorList>
            <person name="Liu C."/>
            <person name="Sun Q."/>
        </authorList>
    </citation>
    <scope>NUCLEOTIDE SEQUENCE [LARGE SCALE GENOMIC DNA]</scope>
    <source>
        <strain evidence="1 2">BX2</strain>
    </source>
</reference>
<sequence length="53" mass="5366">MVAPEGTGRFPKAEPRRSYYSEASVASAGTSTVAATGTKMVASGGTIGLLVYL</sequence>
<dbReference type="RefSeq" id="WP_186959190.1">
    <property type="nucleotide sequence ID" value="NZ_JACOOI010000008.1"/>
</dbReference>
<accession>A0ABR7E1R6</accession>